<gene>
    <name evidence="3" type="ORF">BDZ94DRAFT_1299760</name>
</gene>
<sequence length="346" mass="38515">MTQLADGSSTQVTNIMFYHDSSMDFLMKGKLVGYLLSWRLYGTLSLQVYIYYLAFPRDRLPFKFLFYGVYTIETLHAVRVAHDIFSSFVDGFGDFKELSDIRMTWFTMPTLSGVVAFCVQIFYAFRLITLSKSRVVGSIIFLMAVVLFTGALISGIEGARAGNLLKLTSRLEYVGNGLFDITSGACDIVIAIYMASYLSRQDNGFLKSTHAIMSKIIRLVVGTGALTVGGVNLAAVAIINALESLDSKEWFLASDVVLGRLYSNSMMVIFNNRVNIMGGRGESAPFMIDFEPSGSDSTLEFSRRPEQDSLVMNRRTSDARSIFSTSKEYNQQVVNLCIFMVIIANI</sequence>
<reference evidence="3" key="1">
    <citation type="submission" date="2020-11" db="EMBL/GenBank/DDBJ databases">
        <authorList>
            <consortium name="DOE Joint Genome Institute"/>
            <person name="Ahrendt S."/>
            <person name="Riley R."/>
            <person name="Andreopoulos W."/>
            <person name="Labutti K."/>
            <person name="Pangilinan J."/>
            <person name="Ruiz-Duenas F.J."/>
            <person name="Barrasa J.M."/>
            <person name="Sanchez-Garcia M."/>
            <person name="Camarero S."/>
            <person name="Miyauchi S."/>
            <person name="Serrano A."/>
            <person name="Linde D."/>
            <person name="Babiker R."/>
            <person name="Drula E."/>
            <person name="Ayuso-Fernandez I."/>
            <person name="Pacheco R."/>
            <person name="Padilla G."/>
            <person name="Ferreira P."/>
            <person name="Barriuso J."/>
            <person name="Kellner H."/>
            <person name="Castanera R."/>
            <person name="Alfaro M."/>
            <person name="Ramirez L."/>
            <person name="Pisabarro A.G."/>
            <person name="Kuo A."/>
            <person name="Tritt A."/>
            <person name="Lipzen A."/>
            <person name="He G."/>
            <person name="Yan M."/>
            <person name="Ng V."/>
            <person name="Cullen D."/>
            <person name="Martin F."/>
            <person name="Rosso M.-N."/>
            <person name="Henrissat B."/>
            <person name="Hibbett D."/>
            <person name="Martinez A.T."/>
            <person name="Grigoriev I.V."/>
        </authorList>
    </citation>
    <scope>NUCLEOTIDE SEQUENCE</scope>
    <source>
        <strain evidence="3">CBS 247.69</strain>
    </source>
</reference>
<evidence type="ECO:0000313" key="4">
    <source>
        <dbReference type="Proteomes" id="UP000807353"/>
    </source>
</evidence>
<comment type="caution">
    <text evidence="3">The sequence shown here is derived from an EMBL/GenBank/DDBJ whole genome shotgun (WGS) entry which is preliminary data.</text>
</comment>
<dbReference type="OrthoDB" id="2953893at2759"/>
<evidence type="ECO:0000313" key="3">
    <source>
        <dbReference type="EMBL" id="KAF9460674.1"/>
    </source>
</evidence>
<feature type="transmembrane region" description="Helical" evidence="1">
    <location>
        <begin position="64"/>
        <end position="85"/>
    </location>
</feature>
<feature type="transmembrane region" description="Helical" evidence="1">
    <location>
        <begin position="31"/>
        <end position="52"/>
    </location>
</feature>
<dbReference type="Pfam" id="PF20152">
    <property type="entry name" value="DUF6534"/>
    <property type="match status" value="1"/>
</dbReference>
<feature type="transmembrane region" description="Helical" evidence="1">
    <location>
        <begin position="173"/>
        <end position="195"/>
    </location>
</feature>
<evidence type="ECO:0000256" key="1">
    <source>
        <dbReference type="SAM" id="Phobius"/>
    </source>
</evidence>
<feature type="domain" description="DUF6534" evidence="2">
    <location>
        <begin position="185"/>
        <end position="274"/>
    </location>
</feature>
<name>A0A9P6CH81_9AGAR</name>
<feature type="transmembrane region" description="Helical" evidence="1">
    <location>
        <begin position="105"/>
        <end position="123"/>
    </location>
</feature>
<dbReference type="EMBL" id="MU150295">
    <property type="protein sequence ID" value="KAF9460674.1"/>
    <property type="molecule type" value="Genomic_DNA"/>
</dbReference>
<dbReference type="PANTHER" id="PTHR40465:SF1">
    <property type="entry name" value="DUF6534 DOMAIN-CONTAINING PROTEIN"/>
    <property type="match status" value="1"/>
</dbReference>
<keyword evidence="1" id="KW-0472">Membrane</keyword>
<evidence type="ECO:0000259" key="2">
    <source>
        <dbReference type="Pfam" id="PF20152"/>
    </source>
</evidence>
<keyword evidence="4" id="KW-1185">Reference proteome</keyword>
<protein>
    <recommendedName>
        <fullName evidence="2">DUF6534 domain-containing protein</fullName>
    </recommendedName>
</protein>
<dbReference type="Proteomes" id="UP000807353">
    <property type="component" value="Unassembled WGS sequence"/>
</dbReference>
<proteinExistence type="predicted"/>
<dbReference type="AlphaFoldDB" id="A0A9P6CH81"/>
<feature type="transmembrane region" description="Helical" evidence="1">
    <location>
        <begin position="216"/>
        <end position="239"/>
    </location>
</feature>
<feature type="transmembrane region" description="Helical" evidence="1">
    <location>
        <begin position="135"/>
        <end position="153"/>
    </location>
</feature>
<dbReference type="PANTHER" id="PTHR40465">
    <property type="entry name" value="CHROMOSOME 1, WHOLE GENOME SHOTGUN SEQUENCE"/>
    <property type="match status" value="1"/>
</dbReference>
<accession>A0A9P6CH81</accession>
<dbReference type="InterPro" id="IPR045339">
    <property type="entry name" value="DUF6534"/>
</dbReference>
<keyword evidence="1" id="KW-0812">Transmembrane</keyword>
<organism evidence="3 4">
    <name type="scientific">Collybia nuda</name>
    <dbReference type="NCBI Taxonomy" id="64659"/>
    <lineage>
        <taxon>Eukaryota</taxon>
        <taxon>Fungi</taxon>
        <taxon>Dikarya</taxon>
        <taxon>Basidiomycota</taxon>
        <taxon>Agaricomycotina</taxon>
        <taxon>Agaricomycetes</taxon>
        <taxon>Agaricomycetidae</taxon>
        <taxon>Agaricales</taxon>
        <taxon>Tricholomatineae</taxon>
        <taxon>Clitocybaceae</taxon>
        <taxon>Collybia</taxon>
    </lineage>
</organism>
<keyword evidence="1" id="KW-1133">Transmembrane helix</keyword>